<dbReference type="InterPro" id="IPR032109">
    <property type="entry name" value="Big_3_5"/>
</dbReference>
<protein>
    <submittedName>
        <fullName evidence="3">Ig-like domain repeat protein</fullName>
    </submittedName>
</protein>
<keyword evidence="4" id="KW-1185">Reference proteome</keyword>
<proteinExistence type="predicted"/>
<feature type="signal peptide" evidence="1">
    <location>
        <begin position="1"/>
        <end position="40"/>
    </location>
</feature>
<accession>A0A4Q2S507</accession>
<evidence type="ECO:0000313" key="3">
    <source>
        <dbReference type="EMBL" id="RYB95604.1"/>
    </source>
</evidence>
<evidence type="ECO:0000313" key="4">
    <source>
        <dbReference type="Proteomes" id="UP000294071"/>
    </source>
</evidence>
<dbReference type="EMBL" id="SDWT01000001">
    <property type="protein sequence ID" value="RYB95604.1"/>
    <property type="molecule type" value="Genomic_DNA"/>
</dbReference>
<reference evidence="3 4" key="1">
    <citation type="submission" date="2019-01" db="EMBL/GenBank/DDBJ databases">
        <title>Novel species of Nocardioides.</title>
        <authorList>
            <person name="Liu Q."/>
            <person name="Xin Y.-H."/>
        </authorList>
    </citation>
    <scope>NUCLEOTIDE SEQUENCE [LARGE SCALE GENOMIC DNA]</scope>
    <source>
        <strain evidence="3 4">CGMCC 4.6882</strain>
    </source>
</reference>
<organism evidence="3 4">
    <name type="scientific">Nocardioides oleivorans</name>
    <dbReference type="NCBI Taxonomy" id="273676"/>
    <lineage>
        <taxon>Bacteria</taxon>
        <taxon>Bacillati</taxon>
        <taxon>Actinomycetota</taxon>
        <taxon>Actinomycetes</taxon>
        <taxon>Propionibacteriales</taxon>
        <taxon>Nocardioidaceae</taxon>
        <taxon>Nocardioides</taxon>
    </lineage>
</organism>
<dbReference type="OrthoDB" id="3772783at2"/>
<feature type="chain" id="PRO_5020179287" evidence="1">
    <location>
        <begin position="41"/>
        <end position="337"/>
    </location>
</feature>
<comment type="caution">
    <text evidence="3">The sequence shown here is derived from an EMBL/GenBank/DDBJ whole genome shotgun (WGS) entry which is preliminary data.</text>
</comment>
<keyword evidence="1" id="KW-0732">Signal</keyword>
<gene>
    <name evidence="3" type="ORF">EUA93_15420</name>
</gene>
<dbReference type="Pfam" id="PF16640">
    <property type="entry name" value="Big_3_5"/>
    <property type="match status" value="1"/>
</dbReference>
<dbReference type="AlphaFoldDB" id="A0A4Q2S507"/>
<dbReference type="Proteomes" id="UP000294071">
    <property type="component" value="Unassembled WGS sequence"/>
</dbReference>
<evidence type="ECO:0000259" key="2">
    <source>
        <dbReference type="Pfam" id="PF16640"/>
    </source>
</evidence>
<feature type="domain" description="Bacterial Ig-like" evidence="2">
    <location>
        <begin position="266"/>
        <end position="336"/>
    </location>
</feature>
<dbReference type="Gene3D" id="2.60.40.10">
    <property type="entry name" value="Immunoglobulins"/>
    <property type="match status" value="1"/>
</dbReference>
<dbReference type="RefSeq" id="WP_129400934.1">
    <property type="nucleotide sequence ID" value="NZ_SDWT01000001.1"/>
</dbReference>
<sequence length="337" mass="35155">MNTQIARRGPLRRRTLRTRLGTALLGVLLTAGPVAASAQAAGEWNPGKHDEDTVINCITQQPAPGVSADVGWRSETGQVPKVGEVFYVRGYAGLVSLPCSGSVAVLPELMLPAGVVPADDKAPIYWDLTKSGTSQALRTTKLTFANGRNGGYLIGSPEGLKWELRVGDVLEIQVPVVATRELKGPATQQPECQTRLDGTAPCPINQAGDHLQIAFTVAGHGGTKSYVTPYVGLFASPATAGPTGPTTGTTQAASATRAAYQVGKRRAVVTITSTGTLAGTVVITDKGKKIASAKVTGRVTTLKLPRLKKGRHVLVARYSGTSQVLASTSAPTKVTVR</sequence>
<dbReference type="InterPro" id="IPR013783">
    <property type="entry name" value="Ig-like_fold"/>
</dbReference>
<name>A0A4Q2S507_9ACTN</name>
<evidence type="ECO:0000256" key="1">
    <source>
        <dbReference type="SAM" id="SignalP"/>
    </source>
</evidence>
<dbReference type="GO" id="GO:0005975">
    <property type="term" value="P:carbohydrate metabolic process"/>
    <property type="evidence" value="ECO:0007669"/>
    <property type="project" value="UniProtKB-ARBA"/>
</dbReference>